<comment type="caution">
    <text evidence="2">The sequence shown here is derived from an EMBL/GenBank/DDBJ whole genome shotgun (WGS) entry which is preliminary data.</text>
</comment>
<dbReference type="Proteomes" id="UP000627205">
    <property type="component" value="Unassembled WGS sequence"/>
</dbReference>
<dbReference type="PROSITE" id="PS51186">
    <property type="entry name" value="GNAT"/>
    <property type="match status" value="1"/>
</dbReference>
<accession>A0A8J3F4V5</accession>
<name>A0A8J3F4V5_9BURK</name>
<gene>
    <name evidence="2" type="primary">yafE</name>
    <name evidence="2" type="ORF">GCM10011430_00770</name>
</gene>
<dbReference type="RefSeq" id="WP_188418990.1">
    <property type="nucleotide sequence ID" value="NZ_BMDP01000001.1"/>
</dbReference>
<dbReference type="EMBL" id="BMDP01000001">
    <property type="protein sequence ID" value="GGI52903.1"/>
    <property type="molecule type" value="Genomic_DNA"/>
</dbReference>
<dbReference type="SUPFAM" id="SSF55729">
    <property type="entry name" value="Acyl-CoA N-acyltransferases (Nat)"/>
    <property type="match status" value="1"/>
</dbReference>
<keyword evidence="3" id="KW-1185">Reference proteome</keyword>
<evidence type="ECO:0000313" key="2">
    <source>
        <dbReference type="EMBL" id="GGI52903.1"/>
    </source>
</evidence>
<protein>
    <submittedName>
        <fullName evidence="2">Acetyltransferase</fullName>
    </submittedName>
</protein>
<reference evidence="2" key="2">
    <citation type="submission" date="2020-09" db="EMBL/GenBank/DDBJ databases">
        <authorList>
            <person name="Sun Q."/>
            <person name="Sedlacek I."/>
        </authorList>
    </citation>
    <scope>NUCLEOTIDE SEQUENCE</scope>
    <source>
        <strain evidence="2">CCM 7664</strain>
    </source>
</reference>
<dbReference type="PANTHER" id="PTHR43451">
    <property type="entry name" value="ACETYLTRANSFERASE (GNAT) FAMILY PROTEIN"/>
    <property type="match status" value="1"/>
</dbReference>
<dbReference type="PANTHER" id="PTHR43451:SF1">
    <property type="entry name" value="ACETYLTRANSFERASE"/>
    <property type="match status" value="1"/>
</dbReference>
<organism evidence="2 3">
    <name type="scientific">Oxalicibacterium solurbis</name>
    <dbReference type="NCBI Taxonomy" id="69280"/>
    <lineage>
        <taxon>Bacteria</taxon>
        <taxon>Pseudomonadati</taxon>
        <taxon>Pseudomonadota</taxon>
        <taxon>Betaproteobacteria</taxon>
        <taxon>Burkholderiales</taxon>
        <taxon>Oxalobacteraceae</taxon>
        <taxon>Oxalicibacterium</taxon>
    </lineage>
</organism>
<evidence type="ECO:0000313" key="3">
    <source>
        <dbReference type="Proteomes" id="UP000627205"/>
    </source>
</evidence>
<reference evidence="2" key="1">
    <citation type="journal article" date="2014" name="Int. J. Syst. Evol. Microbiol.">
        <title>Complete genome sequence of Corynebacterium casei LMG S-19264T (=DSM 44701T), isolated from a smear-ripened cheese.</title>
        <authorList>
            <consortium name="US DOE Joint Genome Institute (JGI-PGF)"/>
            <person name="Walter F."/>
            <person name="Albersmeier A."/>
            <person name="Kalinowski J."/>
            <person name="Ruckert C."/>
        </authorList>
    </citation>
    <scope>NUCLEOTIDE SEQUENCE</scope>
    <source>
        <strain evidence="2">CCM 7664</strain>
    </source>
</reference>
<dbReference type="CDD" id="cd04301">
    <property type="entry name" value="NAT_SF"/>
    <property type="match status" value="1"/>
</dbReference>
<sequence>MLIRPFEVSDADVLADIFHASVREIGIRDYSLEQVEAWSPSKPDPKRYLQQAQGRTLLVAVDDDGRIIGYGDLEPNGHIDHLYCCPDVVGTGVGSAIYAALENAARSVGIVSLFVEASEAARCFFECRGFRVDTLNNFTINGVAIHNYSMSKHID</sequence>
<proteinExistence type="predicted"/>
<dbReference type="InterPro" id="IPR016181">
    <property type="entry name" value="Acyl_CoA_acyltransferase"/>
</dbReference>
<dbReference type="Pfam" id="PF13673">
    <property type="entry name" value="Acetyltransf_10"/>
    <property type="match status" value="1"/>
</dbReference>
<dbReference type="AlphaFoldDB" id="A0A8J3F4V5"/>
<feature type="domain" description="N-acetyltransferase" evidence="1">
    <location>
        <begin position="1"/>
        <end position="155"/>
    </location>
</feature>
<dbReference type="GO" id="GO:0016747">
    <property type="term" value="F:acyltransferase activity, transferring groups other than amino-acyl groups"/>
    <property type="evidence" value="ECO:0007669"/>
    <property type="project" value="InterPro"/>
</dbReference>
<dbReference type="Gene3D" id="3.40.630.30">
    <property type="match status" value="1"/>
</dbReference>
<dbReference type="InterPro" id="IPR000182">
    <property type="entry name" value="GNAT_dom"/>
</dbReference>
<evidence type="ECO:0000259" key="1">
    <source>
        <dbReference type="PROSITE" id="PS51186"/>
    </source>
</evidence>
<dbReference type="InterPro" id="IPR052564">
    <property type="entry name" value="N-acetyltrans/Recomb-assoc"/>
</dbReference>